<feature type="transmembrane region" description="Helical" evidence="7">
    <location>
        <begin position="30"/>
        <end position="48"/>
    </location>
</feature>
<proteinExistence type="inferred from homology"/>
<comment type="subcellular location">
    <subcellularLocation>
        <location evidence="7">Golgi apparatus</location>
        <location evidence="7">Golgi stack membrane</location>
        <topology evidence="7">Single-pass type II membrane protein</topology>
    </subcellularLocation>
</comment>
<keyword evidence="7" id="KW-0812">Transmembrane</keyword>
<dbReference type="InterPro" id="IPR004938">
    <property type="entry name" value="XG_FTase"/>
</dbReference>
<evidence type="ECO:0000256" key="4">
    <source>
        <dbReference type="ARBA" id="ARBA00023034"/>
    </source>
</evidence>
<evidence type="ECO:0000256" key="6">
    <source>
        <dbReference type="ARBA" id="ARBA00023316"/>
    </source>
</evidence>
<comment type="similarity">
    <text evidence="1 7">Belongs to the glycosyltransferase 37 family.</text>
</comment>
<evidence type="ECO:0000256" key="2">
    <source>
        <dbReference type="ARBA" id="ARBA00022676"/>
    </source>
</evidence>
<keyword evidence="5" id="KW-0325">Glycoprotein</keyword>
<dbReference type="GeneID" id="113739380"/>
<dbReference type="GO" id="GO:0008107">
    <property type="term" value="F:galactoside 2-alpha-L-fucosyltransferase activity"/>
    <property type="evidence" value="ECO:0007669"/>
    <property type="project" value="InterPro"/>
</dbReference>
<evidence type="ECO:0000256" key="1">
    <source>
        <dbReference type="ARBA" id="ARBA00010481"/>
    </source>
</evidence>
<evidence type="ECO:0000256" key="7">
    <source>
        <dbReference type="RuleBase" id="RU367004"/>
    </source>
</evidence>
<gene>
    <name evidence="9" type="primary">LOC113739380</name>
</gene>
<protein>
    <recommendedName>
        <fullName evidence="7">Fucosyltransferase</fullName>
        <ecNumber evidence="7">2.4.1.-</ecNumber>
    </recommendedName>
</protein>
<dbReference type="GO" id="GO:0009969">
    <property type="term" value="P:xyloglucan biosynthetic process"/>
    <property type="evidence" value="ECO:0007669"/>
    <property type="project" value="TreeGrafter"/>
</dbReference>
<evidence type="ECO:0000313" key="8">
    <source>
        <dbReference type="Proteomes" id="UP001652660"/>
    </source>
</evidence>
<dbReference type="Proteomes" id="UP001652660">
    <property type="component" value="Chromosome 4c"/>
</dbReference>
<evidence type="ECO:0000256" key="5">
    <source>
        <dbReference type="ARBA" id="ARBA00023180"/>
    </source>
</evidence>
<keyword evidence="3 7" id="KW-0808">Transferase</keyword>
<dbReference type="GO" id="GO:0071555">
    <property type="term" value="P:cell wall organization"/>
    <property type="evidence" value="ECO:0007669"/>
    <property type="project" value="UniProtKB-UniRule"/>
</dbReference>
<organism evidence="8 9">
    <name type="scientific">Coffea arabica</name>
    <name type="common">Arabian coffee</name>
    <dbReference type="NCBI Taxonomy" id="13443"/>
    <lineage>
        <taxon>Eukaryota</taxon>
        <taxon>Viridiplantae</taxon>
        <taxon>Streptophyta</taxon>
        <taxon>Embryophyta</taxon>
        <taxon>Tracheophyta</taxon>
        <taxon>Spermatophyta</taxon>
        <taxon>Magnoliopsida</taxon>
        <taxon>eudicotyledons</taxon>
        <taxon>Gunneridae</taxon>
        <taxon>Pentapetalae</taxon>
        <taxon>asterids</taxon>
        <taxon>lamiids</taxon>
        <taxon>Gentianales</taxon>
        <taxon>Rubiaceae</taxon>
        <taxon>Ixoroideae</taxon>
        <taxon>Gardenieae complex</taxon>
        <taxon>Bertiereae - Coffeeae clade</taxon>
        <taxon>Coffeeae</taxon>
        <taxon>Coffea</taxon>
    </lineage>
</organism>
<dbReference type="OrthoDB" id="428346at2759"/>
<dbReference type="EC" id="2.4.1.-" evidence="7"/>
<dbReference type="Pfam" id="PF03254">
    <property type="entry name" value="XG_FTase"/>
    <property type="match status" value="1"/>
</dbReference>
<dbReference type="GO" id="GO:0042546">
    <property type="term" value="P:cell wall biogenesis"/>
    <property type="evidence" value="ECO:0007669"/>
    <property type="project" value="InterPro"/>
</dbReference>
<dbReference type="PANTHER" id="PTHR31889">
    <property type="entry name" value="FUCOSYLTRANSFERASE 2-RELATED"/>
    <property type="match status" value="1"/>
</dbReference>
<keyword evidence="7" id="KW-0472">Membrane</keyword>
<keyword evidence="6 7" id="KW-0961">Cell wall biogenesis/degradation</keyword>
<accession>A0A6P6X4K1</accession>
<reference evidence="9" key="2">
    <citation type="submission" date="2025-08" db="UniProtKB">
        <authorList>
            <consortium name="RefSeq"/>
        </authorList>
    </citation>
    <scope>IDENTIFICATION</scope>
    <source>
        <tissue evidence="9">Leaves</tissue>
    </source>
</reference>
<keyword evidence="8" id="KW-1185">Reference proteome</keyword>
<keyword evidence="7" id="KW-1133">Transmembrane helix</keyword>
<reference evidence="8" key="1">
    <citation type="journal article" date="2025" name="Foods">
        <title>Unveiling the Microbial Signatures of Arabica Coffee Cherries: Insights into Ripeness Specific Diversity, Functional Traits, and Implications for Quality and Safety.</title>
        <authorList>
            <consortium name="RefSeq"/>
            <person name="Tenea G.N."/>
            <person name="Cifuentes V."/>
            <person name="Reyes P."/>
            <person name="Cevallos-Vallejos M."/>
        </authorList>
    </citation>
    <scope>NUCLEOTIDE SEQUENCE [LARGE SCALE GENOMIC DNA]</scope>
</reference>
<dbReference type="PANTHER" id="PTHR31889:SF2">
    <property type="entry name" value="FUCOSYLTRANSFERASE 3"/>
    <property type="match status" value="1"/>
</dbReference>
<dbReference type="Gene3D" id="3.40.50.11340">
    <property type="match status" value="1"/>
</dbReference>
<sequence>MMRSWNPAYPPKDAIPWCREAKPFCTSVKVIGISAACLVGFFVLYSAMENKPFYGQRTSDSGPWRKDVDFDDIIRRTREMGEYFAQPVQEPKDKLLGGLLPEGLDVNSCVSRYQSALYRKEQKHQPSSHLVSRLRKYEALHKQCGPFTESYNRSLEYLKSGSHSQYTNSTGCKYVIWTHPIHGLGNRILSLASAFLYALLTNRVLLVDPESEVPDLFCEPFEVSWLLPSDFPLIGNFSGFDKNSPQSFGTLLKNISRGSSNSSSLPPYIYLHLLHDYDDDNKRFFCNQDQPVVQNVTWLIAKSNVYFAPALFSVSTFQQEISSLFPDLGTVFHHLGRYLFHPTNFVWGLITTYYDTNLARADERIGIQIRVFEKDPELKLLDQIMACAAKENLLPLVNGTEPVASQSGKLKTKAVLIASLEYGYFKAMRSMYWKHSTVTGEVIEVHQPSHEKHQYNEKKMHNIKAWAEMYLLSLTDNLVTSADSTFGYVAHSLGGLKPWILYKPENHVAPDPPCRRAVSKEPCMHAPPYYDCITKQWTGPGAKLDPHVQHCDDKWYGIKFIDREENL</sequence>
<evidence type="ECO:0000256" key="3">
    <source>
        <dbReference type="ARBA" id="ARBA00022679"/>
    </source>
</evidence>
<name>A0A6P6X4K1_COFAR</name>
<dbReference type="AlphaFoldDB" id="A0A6P6X4K1"/>
<dbReference type="RefSeq" id="XP_027122394.1">
    <property type="nucleotide sequence ID" value="XM_027266593.2"/>
</dbReference>
<evidence type="ECO:0000313" key="9">
    <source>
        <dbReference type="RefSeq" id="XP_027122394.1"/>
    </source>
</evidence>
<comment type="function">
    <text evidence="7">May be involved in cell wall biosynthesis.</text>
</comment>
<dbReference type="FunFam" id="3.40.50.11340:FF:000005">
    <property type="entry name" value="Galactoside 2-alpha-L-fucosyltransferase"/>
    <property type="match status" value="1"/>
</dbReference>
<keyword evidence="4 7" id="KW-0333">Golgi apparatus</keyword>
<dbReference type="GO" id="GO:0032580">
    <property type="term" value="C:Golgi cisterna membrane"/>
    <property type="evidence" value="ECO:0007669"/>
    <property type="project" value="UniProtKB-SubCell"/>
</dbReference>
<keyword evidence="2 7" id="KW-0328">Glycosyltransferase</keyword>